<evidence type="ECO:0000313" key="2">
    <source>
        <dbReference type="EMBL" id="CUV41336.1"/>
    </source>
</evidence>
<dbReference type="EMBL" id="LN899826">
    <property type="protein sequence ID" value="CUV41336.1"/>
    <property type="molecule type" value="Genomic_DNA"/>
</dbReference>
<protein>
    <submittedName>
        <fullName evidence="2">Phage integrase family protein</fullName>
    </submittedName>
</protein>
<name>A0A0S4W3D2_RALSL</name>
<dbReference type="EMBL" id="LN899823">
    <property type="protein sequence ID" value="CUV22206.1"/>
    <property type="molecule type" value="Genomic_DNA"/>
</dbReference>
<organism evidence="2">
    <name type="scientific">Ralstonia solanacearum</name>
    <name type="common">Pseudomonas solanacearum</name>
    <dbReference type="NCBI Taxonomy" id="305"/>
    <lineage>
        <taxon>Bacteria</taxon>
        <taxon>Pseudomonadati</taxon>
        <taxon>Pseudomonadota</taxon>
        <taxon>Betaproteobacteria</taxon>
        <taxon>Burkholderiales</taxon>
        <taxon>Burkholderiaceae</taxon>
        <taxon>Ralstonia</taxon>
        <taxon>Ralstonia solanacearum species complex</taxon>
    </lineage>
</organism>
<sequence>MSDEAASISQYRQFRNILKSTPCKGEFMPYDWGKLPNRLPGIWVVYSQMFGEFSAEIANIVNELTRYTHQLTAWRDVIAKLDDDQRLSVSTEFVVPLATVAINLPYVIRSRYIFATAHLCHQANLAKQRGDWKDDLSLDNKICFDEANKCGSHWGKYKNLKLSLERIGDKSYQSATNDFRNAYNHRFSPRIVIGITNFVTRHVEKATGKVSYSLGGIGPLSLENIVQLLEQQCINCYKAFECFKKLVREHESAIAASI</sequence>
<gene>
    <name evidence="1" type="ORF">RUN1744_v1_150019</name>
    <name evidence="2" type="ORF">TF3108_v1_780019</name>
</gene>
<accession>A0A0S4W3D2</accession>
<dbReference type="AlphaFoldDB" id="A0A0S4W3D2"/>
<reference evidence="2" key="1">
    <citation type="submission" date="2015-10" db="EMBL/GenBank/DDBJ databases">
        <authorList>
            <person name="Gilbert D.G."/>
        </authorList>
    </citation>
    <scope>NUCLEOTIDE SEQUENCE</scope>
    <source>
        <strain evidence="2">Phyl III-seqv23</strain>
    </source>
</reference>
<proteinExistence type="predicted"/>
<evidence type="ECO:0000313" key="1">
    <source>
        <dbReference type="EMBL" id="CUV22206.1"/>
    </source>
</evidence>